<gene>
    <name evidence="2" type="ORF">V865_007781</name>
</gene>
<dbReference type="Proteomes" id="UP001358614">
    <property type="component" value="Chromosome 2"/>
</dbReference>
<evidence type="ECO:0000313" key="3">
    <source>
        <dbReference type="Proteomes" id="UP001358614"/>
    </source>
</evidence>
<dbReference type="AlphaFoldDB" id="A0AAX4KWC9"/>
<dbReference type="RefSeq" id="XP_066087620.1">
    <property type="nucleotide sequence ID" value="XM_066231523.1"/>
</dbReference>
<feature type="region of interest" description="Disordered" evidence="1">
    <location>
        <begin position="1"/>
        <end position="24"/>
    </location>
</feature>
<sequence length="86" mass="9163">MSSSQSPSQSAMSEGTANSSRQSAHWSSLTLNNTFSGQVIHRMTAAAYLIKSFEEKSRRILNPARPKLAVTIATAGAIAGITKLLK</sequence>
<proteinExistence type="predicted"/>
<dbReference type="EMBL" id="CP144090">
    <property type="protein sequence ID" value="WWD09653.1"/>
    <property type="molecule type" value="Genomic_DNA"/>
</dbReference>
<name>A0AAX4KWC9_9TREE</name>
<reference evidence="2 3" key="1">
    <citation type="submission" date="2024-01" db="EMBL/GenBank/DDBJ databases">
        <title>Comparative genomics of Cryptococcus and Kwoniella reveals pathogenesis evolution and contrasting modes of karyotype evolution via chromosome fusion or intercentromeric recombination.</title>
        <authorList>
            <person name="Coelho M.A."/>
            <person name="David-Palma M."/>
            <person name="Shea T."/>
            <person name="Bowers K."/>
            <person name="McGinley-Smith S."/>
            <person name="Mohammad A.W."/>
            <person name="Gnirke A."/>
            <person name="Yurkov A.M."/>
            <person name="Nowrousian M."/>
            <person name="Sun S."/>
            <person name="Cuomo C.A."/>
            <person name="Heitman J."/>
        </authorList>
    </citation>
    <scope>NUCLEOTIDE SEQUENCE [LARGE SCALE GENOMIC DNA]</scope>
    <source>
        <strain evidence="2 3">PYCC6329</strain>
    </source>
</reference>
<feature type="compositionally biased region" description="Low complexity" evidence="1">
    <location>
        <begin position="1"/>
        <end position="13"/>
    </location>
</feature>
<evidence type="ECO:0008006" key="4">
    <source>
        <dbReference type="Google" id="ProtNLM"/>
    </source>
</evidence>
<dbReference type="KEGG" id="ker:91106582"/>
<dbReference type="GeneID" id="91106582"/>
<organism evidence="2 3">
    <name type="scientific">Kwoniella europaea PYCC6329</name>
    <dbReference type="NCBI Taxonomy" id="1423913"/>
    <lineage>
        <taxon>Eukaryota</taxon>
        <taxon>Fungi</taxon>
        <taxon>Dikarya</taxon>
        <taxon>Basidiomycota</taxon>
        <taxon>Agaricomycotina</taxon>
        <taxon>Tremellomycetes</taxon>
        <taxon>Tremellales</taxon>
        <taxon>Cryptococcaceae</taxon>
        <taxon>Kwoniella</taxon>
    </lineage>
</organism>
<keyword evidence="3" id="KW-1185">Reference proteome</keyword>
<evidence type="ECO:0000313" key="2">
    <source>
        <dbReference type="EMBL" id="WWD09653.1"/>
    </source>
</evidence>
<feature type="compositionally biased region" description="Polar residues" evidence="1">
    <location>
        <begin position="15"/>
        <end position="24"/>
    </location>
</feature>
<evidence type="ECO:0000256" key="1">
    <source>
        <dbReference type="SAM" id="MobiDB-lite"/>
    </source>
</evidence>
<protein>
    <recommendedName>
        <fullName evidence="4">HIG1 domain-containing protein</fullName>
    </recommendedName>
</protein>
<accession>A0AAX4KWC9</accession>